<keyword evidence="9" id="KW-0645">Protease</keyword>
<accession>A0ABM1EUG8</accession>
<dbReference type="Gene3D" id="3.40.350.10">
    <property type="entry name" value="Creatinase/prolidase N-terminal domain"/>
    <property type="match status" value="1"/>
</dbReference>
<evidence type="ECO:0000256" key="2">
    <source>
        <dbReference type="ARBA" id="ARBA00008766"/>
    </source>
</evidence>
<dbReference type="InterPro" id="IPR000994">
    <property type="entry name" value="Pept_M24"/>
</dbReference>
<keyword evidence="4" id="KW-0378">Hydrolase</keyword>
<keyword evidence="9" id="KW-0031">Aminopeptidase</keyword>
<dbReference type="Pfam" id="PF00557">
    <property type="entry name" value="Peptidase_M24"/>
    <property type="match status" value="1"/>
</dbReference>
<evidence type="ECO:0000313" key="8">
    <source>
        <dbReference type="Proteomes" id="UP000695022"/>
    </source>
</evidence>
<dbReference type="Proteomes" id="UP000695022">
    <property type="component" value="Unplaced"/>
</dbReference>
<dbReference type="InterPro" id="IPR029149">
    <property type="entry name" value="Creatin/AminoP/Spt16_N"/>
</dbReference>
<protein>
    <submittedName>
        <fullName evidence="9">Probable Xaa-Pro aminopeptidase 3 isoform X1</fullName>
    </submittedName>
</protein>
<dbReference type="PANTHER" id="PTHR43226">
    <property type="entry name" value="XAA-PRO AMINOPEPTIDASE 3"/>
    <property type="match status" value="1"/>
</dbReference>
<dbReference type="CDD" id="cd01087">
    <property type="entry name" value="Prolidase"/>
    <property type="match status" value="1"/>
</dbReference>
<dbReference type="InterPro" id="IPR036005">
    <property type="entry name" value="Creatinase/aminopeptidase-like"/>
</dbReference>
<dbReference type="SUPFAM" id="SSF53092">
    <property type="entry name" value="Creatinase/prolidase N-terminal domain"/>
    <property type="match status" value="1"/>
</dbReference>
<comment type="similarity">
    <text evidence="2">Belongs to the peptidase M24B family.</text>
</comment>
<keyword evidence="5" id="KW-0464">Manganese</keyword>
<evidence type="ECO:0000313" key="9">
    <source>
        <dbReference type="RefSeq" id="XP_014675839.1"/>
    </source>
</evidence>
<dbReference type="InterPro" id="IPR007865">
    <property type="entry name" value="Aminopep_P_N"/>
</dbReference>
<organism evidence="8 9">
    <name type="scientific">Priapulus caudatus</name>
    <name type="common">Priapulid worm</name>
    <dbReference type="NCBI Taxonomy" id="37621"/>
    <lineage>
        <taxon>Eukaryota</taxon>
        <taxon>Metazoa</taxon>
        <taxon>Ecdysozoa</taxon>
        <taxon>Scalidophora</taxon>
        <taxon>Priapulida</taxon>
        <taxon>Priapulimorpha</taxon>
        <taxon>Priapulimorphida</taxon>
        <taxon>Priapulidae</taxon>
        <taxon>Priapulus</taxon>
    </lineage>
</organism>
<evidence type="ECO:0000259" key="7">
    <source>
        <dbReference type="SMART" id="SM01011"/>
    </source>
</evidence>
<feature type="domain" description="Aminopeptidase P N-terminal" evidence="7">
    <location>
        <begin position="99"/>
        <end position="243"/>
    </location>
</feature>
<keyword evidence="8" id="KW-1185">Reference proteome</keyword>
<name>A0ABM1EUG8_PRICU</name>
<dbReference type="RefSeq" id="XP_014675839.1">
    <property type="nucleotide sequence ID" value="XM_014820353.1"/>
</dbReference>
<dbReference type="GO" id="GO:0004177">
    <property type="term" value="F:aminopeptidase activity"/>
    <property type="evidence" value="ECO:0007669"/>
    <property type="project" value="UniProtKB-KW"/>
</dbReference>
<comment type="cofactor">
    <cofactor evidence="1">
        <name>Mn(2+)</name>
        <dbReference type="ChEBI" id="CHEBI:29035"/>
    </cofactor>
</comment>
<dbReference type="SUPFAM" id="SSF55920">
    <property type="entry name" value="Creatinase/aminopeptidase"/>
    <property type="match status" value="1"/>
</dbReference>
<sequence length="538" mass="61077">MISCLIMAASIVKSGGSTKLRLFYNCATQSHSKTGVVKKCEHVQSFCTHRTNHQCAHDKSGDNVPTSKLPKKDTARYYGQPAPHTHPHLLQNKEVTPGIGRLEYSHRRQRFIEEVIRRSQRKHDAVTRHIVLIPSAVRQYMTNDIPYVFRQNTDFWYMCGFLEPDSVLLIEATRSKNITTLFVPPRNASRELWDGARAGTDGALALTGVDQALSFDELEKYLKAYLKGSRNFGIWYDYVAPVNPTLHSNVIRKFIMEERQAFVEQCRPIVQRQRLVKSPAEAELMRRTCQIAAEAMTETMKFSYPQVDEHFLWAKMEYECKIRGANYLAYPPVVAGGNRANTIHYINNNQLIQDGQLVLMDGGCELFGYNSDLTRTWPISGSFSEPQLSLYEAVLEVQKSCLNLCTPGVSLDSLYKEMCLMTGEKLKQLGILARDLSGNDLLKAMYPYCPHHLSHYLGMDIHDCSDIPRSIPLEPGMVITIEPGIYVPEKDQNAPEEFRGIGIRIEDDVLITDNVAEVMTSGCPKHPDQIERLQQTRQ</sequence>
<dbReference type="InterPro" id="IPR052433">
    <property type="entry name" value="X-Pro_dipept-like"/>
</dbReference>
<evidence type="ECO:0000256" key="6">
    <source>
        <dbReference type="SAM" id="MobiDB-lite"/>
    </source>
</evidence>
<dbReference type="GeneID" id="106815832"/>
<evidence type="ECO:0000256" key="1">
    <source>
        <dbReference type="ARBA" id="ARBA00001936"/>
    </source>
</evidence>
<gene>
    <name evidence="9" type="primary">LOC106815832</name>
</gene>
<dbReference type="Pfam" id="PF05195">
    <property type="entry name" value="AMP_N"/>
    <property type="match status" value="1"/>
</dbReference>
<dbReference type="PANTHER" id="PTHR43226:SF4">
    <property type="entry name" value="XAA-PRO AMINOPEPTIDASE 3"/>
    <property type="match status" value="1"/>
</dbReference>
<proteinExistence type="inferred from homology"/>
<dbReference type="SMART" id="SM01011">
    <property type="entry name" value="AMP_N"/>
    <property type="match status" value="1"/>
</dbReference>
<feature type="region of interest" description="Disordered" evidence="6">
    <location>
        <begin position="55"/>
        <end position="76"/>
    </location>
</feature>
<evidence type="ECO:0000256" key="4">
    <source>
        <dbReference type="ARBA" id="ARBA00022801"/>
    </source>
</evidence>
<evidence type="ECO:0000256" key="5">
    <source>
        <dbReference type="ARBA" id="ARBA00023211"/>
    </source>
</evidence>
<evidence type="ECO:0000256" key="3">
    <source>
        <dbReference type="ARBA" id="ARBA00022723"/>
    </source>
</evidence>
<dbReference type="Gene3D" id="3.90.230.10">
    <property type="entry name" value="Creatinase/methionine aminopeptidase superfamily"/>
    <property type="match status" value="1"/>
</dbReference>
<keyword evidence="3" id="KW-0479">Metal-binding</keyword>
<reference evidence="9" key="1">
    <citation type="submission" date="2025-08" db="UniProtKB">
        <authorList>
            <consortium name="RefSeq"/>
        </authorList>
    </citation>
    <scope>IDENTIFICATION</scope>
</reference>